<dbReference type="AlphaFoldDB" id="A0A1M5S3T7"/>
<feature type="domain" description="Sialate O-acetylesterase" evidence="2">
    <location>
        <begin position="111"/>
        <end position="226"/>
    </location>
</feature>
<dbReference type="Gene3D" id="3.40.50.1110">
    <property type="entry name" value="SGNH hydrolase"/>
    <property type="match status" value="1"/>
</dbReference>
<protein>
    <recommendedName>
        <fullName evidence="2">Sialate O-acetylesterase domain-containing protein</fullName>
    </recommendedName>
</protein>
<name>A0A1M5S3T7_9BRAD</name>
<evidence type="ECO:0000256" key="1">
    <source>
        <dbReference type="ARBA" id="ARBA00022801"/>
    </source>
</evidence>
<organism evidence="3 4">
    <name type="scientific">Bradyrhizobium erythrophlei</name>
    <dbReference type="NCBI Taxonomy" id="1437360"/>
    <lineage>
        <taxon>Bacteria</taxon>
        <taxon>Pseudomonadati</taxon>
        <taxon>Pseudomonadota</taxon>
        <taxon>Alphaproteobacteria</taxon>
        <taxon>Hyphomicrobiales</taxon>
        <taxon>Nitrobacteraceae</taxon>
        <taxon>Bradyrhizobium</taxon>
    </lineage>
</organism>
<sequence length="278" mass="29600">MKVVRLRAFNYLLAVAIASGLLCVAIVAFSRPVARMASTLPDRVERPCAPVDDSAAIIVVLGQSNAANYGTGRYAATEAVDNFDPESGKCFSAVDPLLGADGSGSSFVTRLGDILVQSGKFKRAIIVSIAIGGASVSDLASTHLDRVENLITKLHARGLTPTHFLFEQGETDASQDTTESQYLTSLTTLVSKFRSAGYQAPFYVALATKCDELHPKNRLAIRRAQAAAVDANPNNIRRGPDIDMIGNDGRTHGNCHMNEVGTLAQAALWAAFISHPVN</sequence>
<evidence type="ECO:0000259" key="2">
    <source>
        <dbReference type="Pfam" id="PF03629"/>
    </source>
</evidence>
<dbReference type="GO" id="GO:0016788">
    <property type="term" value="F:hydrolase activity, acting on ester bonds"/>
    <property type="evidence" value="ECO:0007669"/>
    <property type="project" value="UniProtKB-ARBA"/>
</dbReference>
<evidence type="ECO:0000313" key="3">
    <source>
        <dbReference type="EMBL" id="SHH33154.1"/>
    </source>
</evidence>
<dbReference type="SUPFAM" id="SSF52266">
    <property type="entry name" value="SGNH hydrolase"/>
    <property type="match status" value="1"/>
</dbReference>
<reference evidence="3 4" key="1">
    <citation type="submission" date="2016-11" db="EMBL/GenBank/DDBJ databases">
        <authorList>
            <person name="Jaros S."/>
            <person name="Januszkiewicz K."/>
            <person name="Wedrychowicz H."/>
        </authorList>
    </citation>
    <scope>NUCLEOTIDE SEQUENCE [LARGE SCALE GENOMIC DNA]</scope>
    <source>
        <strain evidence="3 4">GAS138</strain>
    </source>
</reference>
<dbReference type="OrthoDB" id="8449502at2"/>
<keyword evidence="1" id="KW-0378">Hydrolase</keyword>
<dbReference type="InterPro" id="IPR005181">
    <property type="entry name" value="SASA"/>
</dbReference>
<dbReference type="InterPro" id="IPR036514">
    <property type="entry name" value="SGNH_hydro_sf"/>
</dbReference>
<gene>
    <name evidence="3" type="ORF">SAMN05443248_4469</name>
</gene>
<accession>A0A1M5S3T7</accession>
<dbReference type="EMBL" id="LT670817">
    <property type="protein sequence ID" value="SHH33154.1"/>
    <property type="molecule type" value="Genomic_DNA"/>
</dbReference>
<dbReference type="Proteomes" id="UP000189796">
    <property type="component" value="Chromosome I"/>
</dbReference>
<dbReference type="Pfam" id="PF03629">
    <property type="entry name" value="SASA"/>
    <property type="match status" value="1"/>
</dbReference>
<dbReference type="RefSeq" id="WP_154072425.1">
    <property type="nucleotide sequence ID" value="NZ_LT670817.1"/>
</dbReference>
<proteinExistence type="predicted"/>
<evidence type="ECO:0000313" key="4">
    <source>
        <dbReference type="Proteomes" id="UP000189796"/>
    </source>
</evidence>